<dbReference type="Proteomes" id="UP001066276">
    <property type="component" value="Chromosome 2_2"/>
</dbReference>
<evidence type="ECO:0000313" key="2">
    <source>
        <dbReference type="EMBL" id="KAJ1194927.1"/>
    </source>
</evidence>
<dbReference type="EMBL" id="JANPWB010000004">
    <property type="protein sequence ID" value="KAJ1194927.1"/>
    <property type="molecule type" value="Genomic_DNA"/>
</dbReference>
<protein>
    <submittedName>
        <fullName evidence="2">Uncharacterized protein</fullName>
    </submittedName>
</protein>
<accession>A0AAV7V4M4</accession>
<gene>
    <name evidence="2" type="ORF">NDU88_004212</name>
</gene>
<feature type="compositionally biased region" description="Low complexity" evidence="1">
    <location>
        <begin position="135"/>
        <end position="146"/>
    </location>
</feature>
<comment type="caution">
    <text evidence="2">The sequence shown here is derived from an EMBL/GenBank/DDBJ whole genome shotgun (WGS) entry which is preliminary data.</text>
</comment>
<feature type="region of interest" description="Disordered" evidence="1">
    <location>
        <begin position="245"/>
        <end position="268"/>
    </location>
</feature>
<proteinExistence type="predicted"/>
<keyword evidence="3" id="KW-1185">Reference proteome</keyword>
<evidence type="ECO:0000256" key="1">
    <source>
        <dbReference type="SAM" id="MobiDB-lite"/>
    </source>
</evidence>
<organism evidence="2 3">
    <name type="scientific">Pleurodeles waltl</name>
    <name type="common">Iberian ribbed newt</name>
    <dbReference type="NCBI Taxonomy" id="8319"/>
    <lineage>
        <taxon>Eukaryota</taxon>
        <taxon>Metazoa</taxon>
        <taxon>Chordata</taxon>
        <taxon>Craniata</taxon>
        <taxon>Vertebrata</taxon>
        <taxon>Euteleostomi</taxon>
        <taxon>Amphibia</taxon>
        <taxon>Batrachia</taxon>
        <taxon>Caudata</taxon>
        <taxon>Salamandroidea</taxon>
        <taxon>Salamandridae</taxon>
        <taxon>Pleurodelinae</taxon>
        <taxon>Pleurodeles</taxon>
    </lineage>
</organism>
<sequence length="268" mass="28512">MESALAKPIKEPVNAVVAATPTKRKEKNKSVGVGRTCYMCGGAYPHQGTVPSEVCRLKGVRDTLPQVNTLIGFHDQVAGRLQNRQVQNDRMSQKRRALSCVPPLLLNERMDQNFPAQEGPSSESLMLPHDETEPSGGVSHGSVAGAEDSVTRKFIDDPSPTDIVKRRGGDSCVETARAEQALVAAVVSPPELKRLWCRRVRPSRANTGVGGGHTRQAARSAAVSPPEQTPGLVAVTPHQAAVCEERWAEGRGAPGEDAAASGTHAHGN</sequence>
<dbReference type="AlphaFoldDB" id="A0AAV7V4M4"/>
<feature type="region of interest" description="Disordered" evidence="1">
    <location>
        <begin position="113"/>
        <end position="168"/>
    </location>
</feature>
<reference evidence="2" key="1">
    <citation type="journal article" date="2022" name="bioRxiv">
        <title>Sequencing and chromosome-scale assembly of the giantPleurodeles waltlgenome.</title>
        <authorList>
            <person name="Brown T."/>
            <person name="Elewa A."/>
            <person name="Iarovenko S."/>
            <person name="Subramanian E."/>
            <person name="Araus A.J."/>
            <person name="Petzold A."/>
            <person name="Susuki M."/>
            <person name="Suzuki K.-i.T."/>
            <person name="Hayashi T."/>
            <person name="Toyoda A."/>
            <person name="Oliveira C."/>
            <person name="Osipova E."/>
            <person name="Leigh N.D."/>
            <person name="Simon A."/>
            <person name="Yun M.H."/>
        </authorList>
    </citation>
    <scope>NUCLEOTIDE SEQUENCE</scope>
    <source>
        <strain evidence="2">20211129_DDA</strain>
        <tissue evidence="2">Liver</tissue>
    </source>
</reference>
<name>A0AAV7V4M4_PLEWA</name>
<feature type="region of interest" description="Disordered" evidence="1">
    <location>
        <begin position="205"/>
        <end position="232"/>
    </location>
</feature>
<evidence type="ECO:0000313" key="3">
    <source>
        <dbReference type="Proteomes" id="UP001066276"/>
    </source>
</evidence>